<dbReference type="Proteomes" id="UP000663499">
    <property type="component" value="Chromosome"/>
</dbReference>
<name>A0A975AHW2_9FIRM</name>
<accession>A0A975AHW2</accession>
<proteinExistence type="inferred from homology"/>
<dbReference type="PANTHER" id="PTHR43673">
    <property type="entry name" value="NAD(P)H NITROREDUCTASE YDGI-RELATED"/>
    <property type="match status" value="1"/>
</dbReference>
<evidence type="ECO:0000313" key="5">
    <source>
        <dbReference type="Proteomes" id="UP000663499"/>
    </source>
</evidence>
<dbReference type="InterPro" id="IPR029478">
    <property type="entry name" value="TM1586_NiRdase"/>
</dbReference>
<dbReference type="EMBL" id="CP071444">
    <property type="protein sequence ID" value="QSX08438.1"/>
    <property type="molecule type" value="Genomic_DNA"/>
</dbReference>
<dbReference type="Pfam" id="PF14512">
    <property type="entry name" value="TM1586_NiRdase"/>
    <property type="match status" value="1"/>
</dbReference>
<dbReference type="KEGG" id="alka:J0B03_11710"/>
<dbReference type="InterPro" id="IPR000415">
    <property type="entry name" value="Nitroreductase-like"/>
</dbReference>
<dbReference type="Gene3D" id="3.40.109.10">
    <property type="entry name" value="NADH Oxidase"/>
    <property type="match status" value="1"/>
</dbReference>
<protein>
    <recommendedName>
        <fullName evidence="3">Putative nitroreductase TM1586 domain-containing protein</fullName>
    </recommendedName>
</protein>
<dbReference type="AlphaFoldDB" id="A0A975AHW2"/>
<dbReference type="PANTHER" id="PTHR43673:SF10">
    <property type="entry name" value="NADH DEHYDROGENASE_NAD(P)H NITROREDUCTASE XCC3605-RELATED"/>
    <property type="match status" value="1"/>
</dbReference>
<dbReference type="RefSeq" id="WP_207299779.1">
    <property type="nucleotide sequence ID" value="NZ_CP071444.1"/>
</dbReference>
<keyword evidence="2" id="KW-0560">Oxidoreductase</keyword>
<evidence type="ECO:0000259" key="3">
    <source>
        <dbReference type="Pfam" id="PF14512"/>
    </source>
</evidence>
<organism evidence="4 5">
    <name type="scientific">Alkalibacter rhizosphaerae</name>
    <dbReference type="NCBI Taxonomy" id="2815577"/>
    <lineage>
        <taxon>Bacteria</taxon>
        <taxon>Bacillati</taxon>
        <taxon>Bacillota</taxon>
        <taxon>Clostridia</taxon>
        <taxon>Eubacteriales</taxon>
        <taxon>Eubacteriaceae</taxon>
        <taxon>Alkalibacter</taxon>
    </lineage>
</organism>
<feature type="domain" description="Putative nitroreductase TM1586" evidence="3">
    <location>
        <begin position="2"/>
        <end position="228"/>
    </location>
</feature>
<keyword evidence="5" id="KW-1185">Reference proteome</keyword>
<dbReference type="Gene3D" id="3.40.109.30">
    <property type="entry name" value="putative nitroreductase (tm1586), domain 2"/>
    <property type="match status" value="1"/>
</dbReference>
<dbReference type="GO" id="GO:0016491">
    <property type="term" value="F:oxidoreductase activity"/>
    <property type="evidence" value="ECO:0007669"/>
    <property type="project" value="UniProtKB-KW"/>
</dbReference>
<comment type="similarity">
    <text evidence="1">Belongs to the nitroreductase family.</text>
</comment>
<evidence type="ECO:0000256" key="2">
    <source>
        <dbReference type="ARBA" id="ARBA00023002"/>
    </source>
</evidence>
<sequence>MDSIDRRKSVRNYKSRFLDADTISEILHILDEEQVGPSGRRMKFEFIAENLDQNTRKIVTYGFLRGRYGAIVAWVNEEKYAYIDYGYLLEKIALRLVDIGIGTCWLGGSFSKQSIIEAMEMDKSFEKTIPAILAVGYEEEGRSVRDLIISKTKRKRKDFNDFFFTGALTEIEEEFQKEILEGVRWAPSAMNRQPVRVIWDEHRVHFYLVDVSTSLRYLDMGVAMRHFEERALEHGIKGKWVVDEQATLTNWVYLYTFVVES</sequence>
<dbReference type="SUPFAM" id="SSF55469">
    <property type="entry name" value="FMN-dependent nitroreductase-like"/>
    <property type="match status" value="1"/>
</dbReference>
<reference evidence="4" key="1">
    <citation type="submission" date="2021-03" db="EMBL/GenBank/DDBJ databases">
        <title>Alkalibacter marinus sp. nov., isolated from tidal flat sediment.</title>
        <authorList>
            <person name="Namirimu T."/>
            <person name="Yang J.-A."/>
            <person name="Yang S.-H."/>
            <person name="Kim Y.-J."/>
            <person name="Kwon K.K."/>
        </authorList>
    </citation>
    <scope>NUCLEOTIDE SEQUENCE</scope>
    <source>
        <strain evidence="4">ES005</strain>
    </source>
</reference>
<evidence type="ECO:0000313" key="4">
    <source>
        <dbReference type="EMBL" id="QSX08438.1"/>
    </source>
</evidence>
<gene>
    <name evidence="4" type="ORF">J0B03_11710</name>
</gene>
<evidence type="ECO:0000256" key="1">
    <source>
        <dbReference type="ARBA" id="ARBA00007118"/>
    </source>
</evidence>